<protein>
    <submittedName>
        <fullName evidence="1">Rpl32 protein</fullName>
    </submittedName>
</protein>
<feature type="non-terminal residue" evidence="1">
    <location>
        <position position="1"/>
    </location>
</feature>
<reference evidence="1 2" key="1">
    <citation type="submission" date="2024-06" db="EMBL/GenBank/DDBJ databases">
        <authorList>
            <person name="Kraege A."/>
            <person name="Thomma B."/>
        </authorList>
    </citation>
    <scope>NUCLEOTIDE SEQUENCE [LARGE SCALE GENOMIC DNA]</scope>
</reference>
<proteinExistence type="predicted"/>
<name>A0ABP1G540_9CHLO</name>
<dbReference type="EMBL" id="CAXHTA020000013">
    <property type="protein sequence ID" value="CAL5225736.1"/>
    <property type="molecule type" value="Genomic_DNA"/>
</dbReference>
<comment type="caution">
    <text evidence="1">The sequence shown here is derived from an EMBL/GenBank/DDBJ whole genome shotgun (WGS) entry which is preliminary data.</text>
</comment>
<gene>
    <name evidence="1" type="primary">rpl32</name>
    <name evidence="1" type="ORF">VP750_LOCUS7518</name>
</gene>
<sequence length="37" mass="4523">WLYLKNELQRQKETHEKLFGSRKSPPKRKSPFLLLLL</sequence>
<evidence type="ECO:0000313" key="1">
    <source>
        <dbReference type="EMBL" id="CAL5225736.1"/>
    </source>
</evidence>
<accession>A0ABP1G540</accession>
<keyword evidence="2" id="KW-1185">Reference proteome</keyword>
<feature type="non-terminal residue" evidence="1">
    <location>
        <position position="37"/>
    </location>
</feature>
<organism evidence="1 2">
    <name type="scientific">Coccomyxa viridis</name>
    <dbReference type="NCBI Taxonomy" id="1274662"/>
    <lineage>
        <taxon>Eukaryota</taxon>
        <taxon>Viridiplantae</taxon>
        <taxon>Chlorophyta</taxon>
        <taxon>core chlorophytes</taxon>
        <taxon>Trebouxiophyceae</taxon>
        <taxon>Trebouxiophyceae incertae sedis</taxon>
        <taxon>Coccomyxaceae</taxon>
        <taxon>Coccomyxa</taxon>
    </lineage>
</organism>
<dbReference type="Proteomes" id="UP001497392">
    <property type="component" value="Unassembled WGS sequence"/>
</dbReference>
<evidence type="ECO:0000313" key="2">
    <source>
        <dbReference type="Proteomes" id="UP001497392"/>
    </source>
</evidence>